<dbReference type="InterPro" id="IPR014036">
    <property type="entry name" value="DeoR-like_C"/>
</dbReference>
<dbReference type="EMBL" id="SBLC01000013">
    <property type="protein sequence ID" value="RWY40916.1"/>
    <property type="molecule type" value="Genomic_DNA"/>
</dbReference>
<feature type="domain" description="HTH deoR-type" evidence="5">
    <location>
        <begin position="28"/>
        <end position="83"/>
    </location>
</feature>
<dbReference type="CDD" id="cd00090">
    <property type="entry name" value="HTH_ARSR"/>
    <property type="match status" value="1"/>
</dbReference>
<accession>A0A3S3UV05</accession>
<dbReference type="PANTHER" id="PTHR30363">
    <property type="entry name" value="HTH-TYPE TRANSCRIPTIONAL REGULATOR SRLR-RELATED"/>
    <property type="match status" value="1"/>
</dbReference>
<gene>
    <name evidence="6" type="ORF">EP867_10530</name>
</gene>
<dbReference type="InterPro" id="IPR037171">
    <property type="entry name" value="NagB/RpiA_transferase-like"/>
</dbReference>
<dbReference type="GO" id="GO:0003700">
    <property type="term" value="F:DNA-binding transcription factor activity"/>
    <property type="evidence" value="ECO:0007669"/>
    <property type="project" value="InterPro"/>
</dbReference>
<dbReference type="SUPFAM" id="SSF100950">
    <property type="entry name" value="NagB/RpiA/CoA transferase-like"/>
    <property type="match status" value="1"/>
</dbReference>
<dbReference type="Pfam" id="PF08220">
    <property type="entry name" value="HTH_DeoR"/>
    <property type="match status" value="1"/>
</dbReference>
<evidence type="ECO:0000313" key="6">
    <source>
        <dbReference type="EMBL" id="RWY40916.1"/>
    </source>
</evidence>
<keyword evidence="3" id="KW-0804">Transcription</keyword>
<keyword evidence="2" id="KW-0805">Transcription regulation</keyword>
<comment type="caution">
    <text evidence="6">The sequence shown here is derived from an EMBL/GenBank/DDBJ whole genome shotgun (WGS) entry which is preliminary data.</text>
</comment>
<feature type="region of interest" description="Disordered" evidence="4">
    <location>
        <begin position="1"/>
        <end position="30"/>
    </location>
</feature>
<dbReference type="Gene3D" id="1.10.10.10">
    <property type="entry name" value="Winged helix-like DNA-binding domain superfamily/Winged helix DNA-binding domain"/>
    <property type="match status" value="1"/>
</dbReference>
<dbReference type="InterPro" id="IPR011991">
    <property type="entry name" value="ArsR-like_HTH"/>
</dbReference>
<reference evidence="6 7" key="1">
    <citation type="journal article" date="2015" name="Int. J. Syst. Evol. Microbiol.">
        <title>Gemmobacter intermedius sp. nov., isolated from a white stork (Ciconia ciconia).</title>
        <authorList>
            <person name="Kampfer P."/>
            <person name="Jerzak L."/>
            <person name="Wilharm G."/>
            <person name="Golke J."/>
            <person name="Busse H.J."/>
            <person name="Glaeser S.P."/>
        </authorList>
    </citation>
    <scope>NUCLEOTIDE SEQUENCE [LARGE SCALE GENOMIC DNA]</scope>
    <source>
        <strain evidence="6 7">119/4</strain>
    </source>
</reference>
<dbReference type="InterPro" id="IPR001034">
    <property type="entry name" value="DeoR_HTH"/>
</dbReference>
<dbReference type="InterPro" id="IPR050313">
    <property type="entry name" value="Carb_Metab_HTH_regulators"/>
</dbReference>
<organism evidence="6 7">
    <name type="scientific">Falsigemmobacter intermedius</name>
    <dbReference type="NCBI Taxonomy" id="1553448"/>
    <lineage>
        <taxon>Bacteria</taxon>
        <taxon>Pseudomonadati</taxon>
        <taxon>Pseudomonadota</taxon>
        <taxon>Alphaproteobacteria</taxon>
        <taxon>Rhodobacterales</taxon>
        <taxon>Paracoccaceae</taxon>
        <taxon>Falsigemmobacter</taxon>
    </lineage>
</organism>
<protein>
    <submittedName>
        <fullName evidence="6">DeoR/GlpR transcriptional regulator</fullName>
    </submittedName>
</protein>
<dbReference type="Proteomes" id="UP000287168">
    <property type="component" value="Unassembled WGS sequence"/>
</dbReference>
<evidence type="ECO:0000256" key="4">
    <source>
        <dbReference type="SAM" id="MobiDB-lite"/>
    </source>
</evidence>
<evidence type="ECO:0000256" key="3">
    <source>
        <dbReference type="ARBA" id="ARBA00023163"/>
    </source>
</evidence>
<dbReference type="SUPFAM" id="SSF46785">
    <property type="entry name" value="Winged helix' DNA-binding domain"/>
    <property type="match status" value="1"/>
</dbReference>
<evidence type="ECO:0000313" key="7">
    <source>
        <dbReference type="Proteomes" id="UP000287168"/>
    </source>
</evidence>
<dbReference type="PANTHER" id="PTHR30363:SF4">
    <property type="entry name" value="GLYCEROL-3-PHOSPHATE REGULON REPRESSOR"/>
    <property type="match status" value="1"/>
</dbReference>
<evidence type="ECO:0000256" key="1">
    <source>
        <dbReference type="ARBA" id="ARBA00022491"/>
    </source>
</evidence>
<evidence type="ECO:0000259" key="5">
    <source>
        <dbReference type="PROSITE" id="PS51000"/>
    </source>
</evidence>
<dbReference type="Gene3D" id="3.30.750.70">
    <property type="entry name" value="4-hydroxybutyrate coenzyme like domains"/>
    <property type="match status" value="1"/>
</dbReference>
<evidence type="ECO:0000256" key="2">
    <source>
        <dbReference type="ARBA" id="ARBA00023015"/>
    </source>
</evidence>
<dbReference type="AlphaFoldDB" id="A0A3S3UV05"/>
<name>A0A3S3UV05_9RHOB</name>
<dbReference type="Pfam" id="PF00455">
    <property type="entry name" value="DeoRC"/>
    <property type="match status" value="1"/>
</dbReference>
<dbReference type="InterPro" id="IPR036388">
    <property type="entry name" value="WH-like_DNA-bd_sf"/>
</dbReference>
<keyword evidence="7" id="KW-1185">Reference proteome</keyword>
<dbReference type="InterPro" id="IPR036390">
    <property type="entry name" value="WH_DNA-bd_sf"/>
</dbReference>
<dbReference type="PROSITE" id="PS51000">
    <property type="entry name" value="HTH_DEOR_2"/>
    <property type="match status" value="1"/>
</dbReference>
<sequence>MLTAGAAACFRPNMQTSDPHSPHSSDAPEARRARILDRLSRQGEVTPADLARDLGVSVQTLRSDLRALEEAGRIRRRHGRATLPPAPDNISYLRRSTLNEGEKARIGARVAALIPDGASLSLGTGTTVEACARALMRHRGLRVFTNSIAVLTALKDAPEVRVTLSGGQVRLRDLDMIGAEACEFFAGLRPDFAISSLGGISADGDLLDFNMDEIRLRRALMQGAAVRILVADSSKFGRSAAHAFGRVSMAHHFVTGGAVPAVVAADCAASGCRLCRVAPEGEGKPL</sequence>
<keyword evidence="1" id="KW-0678">Repressor</keyword>
<dbReference type="SMART" id="SM01134">
    <property type="entry name" value="DeoRC"/>
    <property type="match status" value="1"/>
</dbReference>
<proteinExistence type="predicted"/>
<dbReference type="OrthoDB" id="9814815at2"/>
<feature type="compositionally biased region" description="Basic and acidic residues" evidence="4">
    <location>
        <begin position="20"/>
        <end position="30"/>
    </location>
</feature>
<dbReference type="SMART" id="SM00420">
    <property type="entry name" value="HTH_DEOR"/>
    <property type="match status" value="1"/>
</dbReference>